<evidence type="ECO:0000313" key="1">
    <source>
        <dbReference type="EMBL" id="CAG8824207.1"/>
    </source>
</evidence>
<name>A0ACA9S2S5_9GLOM</name>
<sequence length="58" mass="6563">VQNPVIMPRKGRPAGWIKSSTEIQDKKLKRIGVLHSDINLNVNKNVLEASIIKDNRKT</sequence>
<feature type="non-terminal residue" evidence="1">
    <location>
        <position position="58"/>
    </location>
</feature>
<keyword evidence="2" id="KW-1185">Reference proteome</keyword>
<feature type="non-terminal residue" evidence="1">
    <location>
        <position position="1"/>
    </location>
</feature>
<accession>A0ACA9S2S5</accession>
<reference evidence="1" key="1">
    <citation type="submission" date="2021-06" db="EMBL/GenBank/DDBJ databases">
        <authorList>
            <person name="Kallberg Y."/>
            <person name="Tangrot J."/>
            <person name="Rosling A."/>
        </authorList>
    </citation>
    <scope>NUCLEOTIDE SEQUENCE</scope>
    <source>
        <strain evidence="1">MA461A</strain>
    </source>
</reference>
<dbReference type="Proteomes" id="UP000789920">
    <property type="component" value="Unassembled WGS sequence"/>
</dbReference>
<organism evidence="1 2">
    <name type="scientific">Racocetra persica</name>
    <dbReference type="NCBI Taxonomy" id="160502"/>
    <lineage>
        <taxon>Eukaryota</taxon>
        <taxon>Fungi</taxon>
        <taxon>Fungi incertae sedis</taxon>
        <taxon>Mucoromycota</taxon>
        <taxon>Glomeromycotina</taxon>
        <taxon>Glomeromycetes</taxon>
        <taxon>Diversisporales</taxon>
        <taxon>Gigasporaceae</taxon>
        <taxon>Racocetra</taxon>
    </lineage>
</organism>
<gene>
    <name evidence="1" type="ORF">RPERSI_LOCUS26188</name>
</gene>
<evidence type="ECO:0000313" key="2">
    <source>
        <dbReference type="Proteomes" id="UP000789920"/>
    </source>
</evidence>
<dbReference type="EMBL" id="CAJVQC010088606">
    <property type="protein sequence ID" value="CAG8824207.1"/>
    <property type="molecule type" value="Genomic_DNA"/>
</dbReference>
<protein>
    <submittedName>
        <fullName evidence="1">11417_t:CDS:1</fullName>
    </submittedName>
</protein>
<proteinExistence type="predicted"/>
<comment type="caution">
    <text evidence="1">The sequence shown here is derived from an EMBL/GenBank/DDBJ whole genome shotgun (WGS) entry which is preliminary data.</text>
</comment>